<dbReference type="InterPro" id="IPR025698">
    <property type="entry name" value="2TM_dom"/>
</dbReference>
<sequence>MSPSGLQPPESYSKDDVQEILHLAIARKTDVEELSRAQLWEIAAELDIDYESLQAAEQDWLKGKVLRSKRQEFDQYRREQLKQKAIRYGIINSFLIMLNFLSSGTLSWSLYIVIILGLPLTLNAWNTFQIEGEAYEQAFQRWSLKKEMKESISTLWDKIKKAWQS</sequence>
<dbReference type="Proteomes" id="UP000008204">
    <property type="component" value="Chromosome"/>
</dbReference>
<gene>
    <name evidence="3" type="ordered locus">PCC8801_2526</name>
</gene>
<keyword evidence="1" id="KW-1133">Transmembrane helix</keyword>
<reference evidence="4" key="1">
    <citation type="journal article" date="2011" name="MBio">
        <title>Novel metabolic attributes of the genus Cyanothece, comprising a group of unicellular nitrogen-fixing Cyanobacteria.</title>
        <authorList>
            <person name="Bandyopadhyay A."/>
            <person name="Elvitigala T."/>
            <person name="Welsh E."/>
            <person name="Stockel J."/>
            <person name="Liberton M."/>
            <person name="Min H."/>
            <person name="Sherman L.A."/>
            <person name="Pakrasi H.B."/>
        </authorList>
    </citation>
    <scope>NUCLEOTIDE SEQUENCE [LARGE SCALE GENOMIC DNA]</scope>
    <source>
        <strain evidence="4">PCC 8801</strain>
    </source>
</reference>
<dbReference type="EMBL" id="CP001287">
    <property type="protein sequence ID" value="ACK66534.1"/>
    <property type="molecule type" value="Genomic_DNA"/>
</dbReference>
<feature type="transmembrane region" description="Helical" evidence="1">
    <location>
        <begin position="108"/>
        <end position="125"/>
    </location>
</feature>
<dbReference type="HOGENOM" id="CLU_129293_0_0_3"/>
<evidence type="ECO:0000256" key="1">
    <source>
        <dbReference type="SAM" id="Phobius"/>
    </source>
</evidence>
<evidence type="ECO:0000313" key="3">
    <source>
        <dbReference type="EMBL" id="ACK66534.1"/>
    </source>
</evidence>
<dbReference type="Pfam" id="PF13239">
    <property type="entry name" value="2TM"/>
    <property type="match status" value="1"/>
</dbReference>
<feature type="domain" description="2TM" evidence="2">
    <location>
        <begin position="69"/>
        <end position="150"/>
    </location>
</feature>
<keyword evidence="1" id="KW-0472">Membrane</keyword>
<protein>
    <recommendedName>
        <fullName evidence="2">2TM domain-containing protein</fullName>
    </recommendedName>
</protein>
<dbReference type="KEGG" id="cyp:PCC8801_2526"/>
<keyword evidence="4" id="KW-1185">Reference proteome</keyword>
<evidence type="ECO:0000313" key="4">
    <source>
        <dbReference type="Proteomes" id="UP000008204"/>
    </source>
</evidence>
<organism evidence="3 4">
    <name type="scientific">Rippkaea orientalis (strain PCC 8801 / RF-1)</name>
    <name type="common">Cyanothece sp. (strain PCC 8801)</name>
    <dbReference type="NCBI Taxonomy" id="41431"/>
    <lineage>
        <taxon>Bacteria</taxon>
        <taxon>Bacillati</taxon>
        <taxon>Cyanobacteriota</taxon>
        <taxon>Cyanophyceae</taxon>
        <taxon>Oscillatoriophycideae</taxon>
        <taxon>Chroococcales</taxon>
        <taxon>Aphanothecaceae</taxon>
        <taxon>Rippkaea</taxon>
        <taxon>Rippkaea orientalis</taxon>
    </lineage>
</organism>
<accession>B7K3Z4</accession>
<evidence type="ECO:0000259" key="2">
    <source>
        <dbReference type="Pfam" id="PF13239"/>
    </source>
</evidence>
<dbReference type="OrthoDB" id="560236at2"/>
<dbReference type="AlphaFoldDB" id="B7K3Z4"/>
<keyword evidence="1" id="KW-0812">Transmembrane</keyword>
<name>B7K3Z4_RIPO1</name>
<dbReference type="RefSeq" id="WP_012595801.1">
    <property type="nucleotide sequence ID" value="NC_011726.1"/>
</dbReference>
<dbReference type="eggNOG" id="ENOG5031EQC">
    <property type="taxonomic scope" value="Bacteria"/>
</dbReference>
<dbReference type="STRING" id="41431.PCC8801_2526"/>
<proteinExistence type="predicted"/>